<dbReference type="RefSeq" id="WP_305736478.1">
    <property type="nucleotide sequence ID" value="NZ_CP137744.1"/>
</dbReference>
<accession>A0ABZ0MKK9</accession>
<dbReference type="EMBL" id="CP137744">
    <property type="protein sequence ID" value="WOZ75871.1"/>
    <property type="molecule type" value="Genomic_DNA"/>
</dbReference>
<name>A0ABZ0MKK9_9ENTR</name>
<protein>
    <submittedName>
        <fullName evidence="1">Uncharacterized protein</fullName>
    </submittedName>
</protein>
<reference evidence="1 2" key="1">
    <citation type="submission" date="2023-10" db="EMBL/GenBank/DDBJ databases">
        <title>Genome sequencing of the isolated polysaccharide-producing bacterium Kosakonia sacchari KS2022.</title>
        <authorList>
            <person name="Yi X."/>
        </authorList>
    </citation>
    <scope>NUCLEOTIDE SEQUENCE [LARGE SCALE GENOMIC DNA]</scope>
    <source>
        <strain evidence="1 2">KS2022</strain>
    </source>
</reference>
<dbReference type="Proteomes" id="UP001302368">
    <property type="component" value="Chromosome"/>
</dbReference>
<keyword evidence="2" id="KW-1185">Reference proteome</keyword>
<organism evidence="1 2">
    <name type="scientific">Kosakonia sacchari</name>
    <dbReference type="NCBI Taxonomy" id="1158459"/>
    <lineage>
        <taxon>Bacteria</taxon>
        <taxon>Pseudomonadati</taxon>
        <taxon>Pseudomonadota</taxon>
        <taxon>Gammaproteobacteria</taxon>
        <taxon>Enterobacterales</taxon>
        <taxon>Enterobacteriaceae</taxon>
        <taxon>Kosakonia</taxon>
    </lineage>
</organism>
<gene>
    <name evidence="1" type="ORF">Q8Y70_14785</name>
</gene>
<evidence type="ECO:0000313" key="2">
    <source>
        <dbReference type="Proteomes" id="UP001302368"/>
    </source>
</evidence>
<proteinExistence type="predicted"/>
<evidence type="ECO:0000313" key="1">
    <source>
        <dbReference type="EMBL" id="WOZ75871.1"/>
    </source>
</evidence>
<sequence length="58" mass="6502">MSNNITNAVIFLKQSTLNVPCKKEFPLLPDGGKVFIRARVIELKFIVQIRGTLADTEL</sequence>